<dbReference type="InterPro" id="IPR005467">
    <property type="entry name" value="His_kinase_dom"/>
</dbReference>
<evidence type="ECO:0000256" key="10">
    <source>
        <dbReference type="ARBA" id="ARBA00023012"/>
    </source>
</evidence>
<name>A0A397PEW1_9HYPH</name>
<dbReference type="EC" id="2.7.13.3" evidence="3"/>
<proteinExistence type="predicted"/>
<dbReference type="SUPFAM" id="SSF47384">
    <property type="entry name" value="Homodimeric domain of signal transducing histidine kinase"/>
    <property type="match status" value="1"/>
</dbReference>
<evidence type="ECO:0000256" key="2">
    <source>
        <dbReference type="ARBA" id="ARBA00004236"/>
    </source>
</evidence>
<dbReference type="Gene3D" id="3.30.565.10">
    <property type="entry name" value="Histidine kinase-like ATPase, C-terminal domain"/>
    <property type="match status" value="1"/>
</dbReference>
<dbReference type="Pfam" id="PF02518">
    <property type="entry name" value="HATPase_c"/>
    <property type="match status" value="1"/>
</dbReference>
<evidence type="ECO:0000256" key="4">
    <source>
        <dbReference type="ARBA" id="ARBA00022475"/>
    </source>
</evidence>
<dbReference type="Gene3D" id="1.10.287.130">
    <property type="match status" value="1"/>
</dbReference>
<evidence type="ECO:0000256" key="7">
    <source>
        <dbReference type="ARBA" id="ARBA00022741"/>
    </source>
</evidence>
<dbReference type="SUPFAM" id="SSF55874">
    <property type="entry name" value="ATPase domain of HSP90 chaperone/DNA topoisomerase II/histidine kinase"/>
    <property type="match status" value="1"/>
</dbReference>
<dbReference type="RefSeq" id="WP_119061911.1">
    <property type="nucleotide sequence ID" value="NZ_QXDF01000002.1"/>
</dbReference>
<organism evidence="14 15">
    <name type="scientific">Dichotomicrobium thermohalophilum</name>
    <dbReference type="NCBI Taxonomy" id="933063"/>
    <lineage>
        <taxon>Bacteria</taxon>
        <taxon>Pseudomonadati</taxon>
        <taxon>Pseudomonadota</taxon>
        <taxon>Alphaproteobacteria</taxon>
        <taxon>Hyphomicrobiales</taxon>
        <taxon>Hyphomicrobiaceae</taxon>
        <taxon>Dichotomicrobium</taxon>
    </lineage>
</organism>
<dbReference type="GO" id="GO:0016036">
    <property type="term" value="P:cellular response to phosphate starvation"/>
    <property type="evidence" value="ECO:0007669"/>
    <property type="project" value="TreeGrafter"/>
</dbReference>
<sequence length="452" mass="49941">MSVDGQTQRPEDETPRILRRLKRWRRRLYLRRWLVAVVGLITLIYAVFFGLNPLIGLTGVAAVAFAAGALPREGILKPRPARDRDRDRVVDPLDAIGRLIDGLPEPAMVLSRQGVVLRFNTQAAQAYTALNSGLPVSSAVRHPQLLDAIDSAASHHRHQVVSINEVVPVERWLSATVSWIGPPAAGPNDPAIFVFLRDLTEQERIGQMRADFVANASHELKTPLASVLGFIETLRGPAREDEKAREEFLGVMAREAERMKRVINDLLSLSRVEMKAHLRPTDPVEINEVLDYVRGSLERLAAERGISIDLQPLDGPAYVPGEREGLIQVFENLVNNAIKYGREGGFVRIVAGREGGKEPMLSVAVIDNGPGISEEHLPRLTERFYRVNVADSRDRGGTGLGLSIVKHVLNRHRGQLRIASKPGEGSRFTVLLPEHEQASAETQDAGSLPERV</sequence>
<dbReference type="GO" id="GO:0004721">
    <property type="term" value="F:phosphoprotein phosphatase activity"/>
    <property type="evidence" value="ECO:0007669"/>
    <property type="project" value="TreeGrafter"/>
</dbReference>
<keyword evidence="4" id="KW-1003">Cell membrane</keyword>
<keyword evidence="9" id="KW-0067">ATP-binding</keyword>
<dbReference type="Pfam" id="PF00512">
    <property type="entry name" value="HisKA"/>
    <property type="match status" value="1"/>
</dbReference>
<dbReference type="PRINTS" id="PR00344">
    <property type="entry name" value="BCTRLSENSOR"/>
</dbReference>
<evidence type="ECO:0000256" key="5">
    <source>
        <dbReference type="ARBA" id="ARBA00022553"/>
    </source>
</evidence>
<keyword evidence="12" id="KW-1133">Transmembrane helix</keyword>
<keyword evidence="6" id="KW-0808">Transferase</keyword>
<dbReference type="GO" id="GO:0005886">
    <property type="term" value="C:plasma membrane"/>
    <property type="evidence" value="ECO:0007669"/>
    <property type="project" value="UniProtKB-SubCell"/>
</dbReference>
<dbReference type="GO" id="GO:0005524">
    <property type="term" value="F:ATP binding"/>
    <property type="evidence" value="ECO:0007669"/>
    <property type="project" value="UniProtKB-KW"/>
</dbReference>
<evidence type="ECO:0000259" key="13">
    <source>
        <dbReference type="PROSITE" id="PS50109"/>
    </source>
</evidence>
<keyword evidence="10" id="KW-0902">Two-component regulatory system</keyword>
<evidence type="ECO:0000256" key="8">
    <source>
        <dbReference type="ARBA" id="ARBA00022777"/>
    </source>
</evidence>
<dbReference type="FunFam" id="1.10.287.130:FF:000008">
    <property type="entry name" value="Two-component sensor histidine kinase"/>
    <property type="match status" value="1"/>
</dbReference>
<keyword evidence="12" id="KW-0812">Transmembrane</keyword>
<dbReference type="PROSITE" id="PS50109">
    <property type="entry name" value="HIS_KIN"/>
    <property type="match status" value="1"/>
</dbReference>
<evidence type="ECO:0000256" key="9">
    <source>
        <dbReference type="ARBA" id="ARBA00022840"/>
    </source>
</evidence>
<dbReference type="FunFam" id="3.30.565.10:FF:000006">
    <property type="entry name" value="Sensor histidine kinase WalK"/>
    <property type="match status" value="1"/>
</dbReference>
<dbReference type="GO" id="GO:0000155">
    <property type="term" value="F:phosphorelay sensor kinase activity"/>
    <property type="evidence" value="ECO:0007669"/>
    <property type="project" value="InterPro"/>
</dbReference>
<keyword evidence="7" id="KW-0547">Nucleotide-binding</keyword>
<evidence type="ECO:0000256" key="3">
    <source>
        <dbReference type="ARBA" id="ARBA00012438"/>
    </source>
</evidence>
<feature type="domain" description="Histidine kinase" evidence="13">
    <location>
        <begin position="215"/>
        <end position="436"/>
    </location>
</feature>
<dbReference type="InterPro" id="IPR004358">
    <property type="entry name" value="Sig_transdc_His_kin-like_C"/>
</dbReference>
<dbReference type="Proteomes" id="UP000266273">
    <property type="component" value="Unassembled WGS sequence"/>
</dbReference>
<keyword evidence="5" id="KW-0597">Phosphoprotein</keyword>
<dbReference type="InterPro" id="IPR003661">
    <property type="entry name" value="HisK_dim/P_dom"/>
</dbReference>
<keyword evidence="11 12" id="KW-0472">Membrane</keyword>
<dbReference type="InterPro" id="IPR036097">
    <property type="entry name" value="HisK_dim/P_sf"/>
</dbReference>
<reference evidence="14 15" key="1">
    <citation type="submission" date="2018-08" db="EMBL/GenBank/DDBJ databases">
        <title>Genomic Encyclopedia of Archaeal and Bacterial Type Strains, Phase II (KMG-II): from individual species to whole genera.</title>
        <authorList>
            <person name="Goeker M."/>
        </authorList>
    </citation>
    <scope>NUCLEOTIDE SEQUENCE [LARGE SCALE GENOMIC DNA]</scope>
    <source>
        <strain evidence="14 15">DSM 5002</strain>
    </source>
</reference>
<feature type="transmembrane region" description="Helical" evidence="12">
    <location>
        <begin position="54"/>
        <end position="70"/>
    </location>
</feature>
<dbReference type="SMART" id="SM00387">
    <property type="entry name" value="HATPase_c"/>
    <property type="match status" value="1"/>
</dbReference>
<comment type="caution">
    <text evidence="14">The sequence shown here is derived from an EMBL/GenBank/DDBJ whole genome shotgun (WGS) entry which is preliminary data.</text>
</comment>
<dbReference type="InterPro" id="IPR003594">
    <property type="entry name" value="HATPase_dom"/>
</dbReference>
<evidence type="ECO:0000256" key="6">
    <source>
        <dbReference type="ARBA" id="ARBA00022679"/>
    </source>
</evidence>
<evidence type="ECO:0000313" key="14">
    <source>
        <dbReference type="EMBL" id="RIA47532.1"/>
    </source>
</evidence>
<protein>
    <recommendedName>
        <fullName evidence="3">histidine kinase</fullName>
        <ecNumber evidence="3">2.7.13.3</ecNumber>
    </recommendedName>
</protein>
<dbReference type="OrthoDB" id="9813151at2"/>
<dbReference type="PANTHER" id="PTHR45453:SF1">
    <property type="entry name" value="PHOSPHATE REGULON SENSOR PROTEIN PHOR"/>
    <property type="match status" value="1"/>
</dbReference>
<feature type="transmembrane region" description="Helical" evidence="12">
    <location>
        <begin position="29"/>
        <end position="48"/>
    </location>
</feature>
<dbReference type="InterPro" id="IPR036890">
    <property type="entry name" value="HATPase_C_sf"/>
</dbReference>
<dbReference type="SMART" id="SM00388">
    <property type="entry name" value="HisKA"/>
    <property type="match status" value="1"/>
</dbReference>
<evidence type="ECO:0000256" key="1">
    <source>
        <dbReference type="ARBA" id="ARBA00000085"/>
    </source>
</evidence>
<comment type="catalytic activity">
    <reaction evidence="1">
        <text>ATP + protein L-histidine = ADP + protein N-phospho-L-histidine.</text>
        <dbReference type="EC" id="2.7.13.3"/>
    </reaction>
</comment>
<keyword evidence="8 14" id="KW-0418">Kinase</keyword>
<evidence type="ECO:0000256" key="11">
    <source>
        <dbReference type="ARBA" id="ARBA00023136"/>
    </source>
</evidence>
<evidence type="ECO:0000313" key="15">
    <source>
        <dbReference type="Proteomes" id="UP000266273"/>
    </source>
</evidence>
<dbReference type="CDD" id="cd00082">
    <property type="entry name" value="HisKA"/>
    <property type="match status" value="1"/>
</dbReference>
<accession>A0A397PEW1</accession>
<dbReference type="EMBL" id="QXDF01000002">
    <property type="protein sequence ID" value="RIA47532.1"/>
    <property type="molecule type" value="Genomic_DNA"/>
</dbReference>
<comment type="subcellular location">
    <subcellularLocation>
        <location evidence="2">Cell membrane</location>
    </subcellularLocation>
</comment>
<dbReference type="AlphaFoldDB" id="A0A397PEW1"/>
<evidence type="ECO:0000256" key="12">
    <source>
        <dbReference type="SAM" id="Phobius"/>
    </source>
</evidence>
<dbReference type="InterPro" id="IPR050351">
    <property type="entry name" value="BphY/WalK/GraS-like"/>
</dbReference>
<gene>
    <name evidence="14" type="ORF">BXY53_2086</name>
</gene>
<keyword evidence="15" id="KW-1185">Reference proteome</keyword>
<dbReference type="PANTHER" id="PTHR45453">
    <property type="entry name" value="PHOSPHATE REGULON SENSOR PROTEIN PHOR"/>
    <property type="match status" value="1"/>
</dbReference>